<reference evidence="2" key="1">
    <citation type="journal article" date="2023" name="bioRxiv">
        <title>Improved chromosome-level genome assembly for marigold (Tagetes erecta).</title>
        <authorList>
            <person name="Jiang F."/>
            <person name="Yuan L."/>
            <person name="Wang S."/>
            <person name="Wang H."/>
            <person name="Xu D."/>
            <person name="Wang A."/>
            <person name="Fan W."/>
        </authorList>
    </citation>
    <scope>NUCLEOTIDE SEQUENCE</scope>
    <source>
        <strain evidence="2">WSJ</strain>
        <tissue evidence="2">Leaf</tissue>
    </source>
</reference>
<evidence type="ECO:0000313" key="3">
    <source>
        <dbReference type="Proteomes" id="UP001229421"/>
    </source>
</evidence>
<accession>A0AAD8PAX9</accession>
<evidence type="ECO:0000313" key="2">
    <source>
        <dbReference type="EMBL" id="KAK1439294.1"/>
    </source>
</evidence>
<name>A0AAD8PAX9_TARER</name>
<feature type="transmembrane region" description="Helical" evidence="1">
    <location>
        <begin position="73"/>
        <end position="94"/>
    </location>
</feature>
<gene>
    <name evidence="2" type="ORF">QVD17_05110</name>
</gene>
<keyword evidence="1" id="KW-0472">Membrane</keyword>
<keyword evidence="3" id="KW-1185">Reference proteome</keyword>
<comment type="caution">
    <text evidence="2">The sequence shown here is derived from an EMBL/GenBank/DDBJ whole genome shotgun (WGS) entry which is preliminary data.</text>
</comment>
<dbReference type="Proteomes" id="UP001229421">
    <property type="component" value="Unassembled WGS sequence"/>
</dbReference>
<dbReference type="EMBL" id="JAUHHV010000001">
    <property type="protein sequence ID" value="KAK1439294.1"/>
    <property type="molecule type" value="Genomic_DNA"/>
</dbReference>
<dbReference type="AlphaFoldDB" id="A0AAD8PAX9"/>
<protein>
    <submittedName>
        <fullName evidence="2">Uncharacterized protein</fullName>
    </submittedName>
</protein>
<organism evidence="2 3">
    <name type="scientific">Tagetes erecta</name>
    <name type="common">African marigold</name>
    <dbReference type="NCBI Taxonomy" id="13708"/>
    <lineage>
        <taxon>Eukaryota</taxon>
        <taxon>Viridiplantae</taxon>
        <taxon>Streptophyta</taxon>
        <taxon>Embryophyta</taxon>
        <taxon>Tracheophyta</taxon>
        <taxon>Spermatophyta</taxon>
        <taxon>Magnoliopsida</taxon>
        <taxon>eudicotyledons</taxon>
        <taxon>Gunneridae</taxon>
        <taxon>Pentapetalae</taxon>
        <taxon>asterids</taxon>
        <taxon>campanulids</taxon>
        <taxon>Asterales</taxon>
        <taxon>Asteraceae</taxon>
        <taxon>Asteroideae</taxon>
        <taxon>Heliantheae alliance</taxon>
        <taxon>Tageteae</taxon>
        <taxon>Tagetes</taxon>
    </lineage>
</organism>
<evidence type="ECO:0000256" key="1">
    <source>
        <dbReference type="SAM" id="Phobius"/>
    </source>
</evidence>
<keyword evidence="1" id="KW-1133">Transmembrane helix</keyword>
<proteinExistence type="predicted"/>
<feature type="transmembrane region" description="Helical" evidence="1">
    <location>
        <begin position="21"/>
        <end position="42"/>
    </location>
</feature>
<keyword evidence="1" id="KW-0812">Transmembrane</keyword>
<sequence length="171" mass="20544">MIFGVYLPAKLVSRFTGYHDIYIVMSFAFYFRMLFSYFYHFLYPLSLKYYHHKHKDKLEWAKAGRYGPVHKQFLVRICVFVILSSLNISGNLLFSPRFKKLTKVEKFIRGRFTQRIRKGIFHFQSHPFSVVQNFKHRINYQVSTLRSVAEFDVETPNLVFVLQIIQQLMLK</sequence>